<dbReference type="AlphaFoldDB" id="A0A8J3ARI2"/>
<dbReference type="GO" id="GO:0005886">
    <property type="term" value="C:plasma membrane"/>
    <property type="evidence" value="ECO:0007669"/>
    <property type="project" value="TreeGrafter"/>
</dbReference>
<evidence type="ECO:0000313" key="2">
    <source>
        <dbReference type="EMBL" id="GGI20816.1"/>
    </source>
</evidence>
<sequence length="147" mass="15452">MSSYLFYLLVVAAGASVAFQQVLISNLRLQIGSAWWAAVASYLVGLLFTLIVAAIAPGPKLAEVLPRSGDWLPWMGGIFGAIFLAITIMMVPKLGAATTISLIIVGQMMLSLIMDHFGLFGLPIQPISLLKLAGAGLLIAGVALIRA</sequence>
<organism evidence="2 3">
    <name type="scientific">Oxalicibacterium faecigallinarum</name>
    <dbReference type="NCBI Taxonomy" id="573741"/>
    <lineage>
        <taxon>Bacteria</taxon>
        <taxon>Pseudomonadati</taxon>
        <taxon>Pseudomonadota</taxon>
        <taxon>Betaproteobacteria</taxon>
        <taxon>Burkholderiales</taxon>
        <taxon>Oxalobacteraceae</taxon>
        <taxon>Oxalicibacterium</taxon>
    </lineage>
</organism>
<feature type="transmembrane region" description="Helical" evidence="1">
    <location>
        <begin position="126"/>
        <end position="145"/>
    </location>
</feature>
<feature type="transmembrane region" description="Helical" evidence="1">
    <location>
        <begin position="34"/>
        <end position="56"/>
    </location>
</feature>
<keyword evidence="1" id="KW-0812">Transmembrane</keyword>
<feature type="transmembrane region" description="Helical" evidence="1">
    <location>
        <begin position="71"/>
        <end position="89"/>
    </location>
</feature>
<dbReference type="InterPro" id="IPR006750">
    <property type="entry name" value="YdcZ"/>
</dbReference>
<comment type="caution">
    <text evidence="2">The sequence shown here is derived from an EMBL/GenBank/DDBJ whole genome shotgun (WGS) entry which is preliminary data.</text>
</comment>
<gene>
    <name evidence="2" type="ORF">GCM10008066_25920</name>
</gene>
<feature type="transmembrane region" description="Helical" evidence="1">
    <location>
        <begin position="6"/>
        <end position="27"/>
    </location>
</feature>
<accession>A0A8J3ARI2</accession>
<dbReference type="RefSeq" id="WP_188381748.1">
    <property type="nucleotide sequence ID" value="NZ_BMDI01000002.1"/>
</dbReference>
<dbReference type="Proteomes" id="UP000642180">
    <property type="component" value="Unassembled WGS sequence"/>
</dbReference>
<evidence type="ECO:0000313" key="3">
    <source>
        <dbReference type="Proteomes" id="UP000642180"/>
    </source>
</evidence>
<proteinExistence type="predicted"/>
<feature type="transmembrane region" description="Helical" evidence="1">
    <location>
        <begin position="96"/>
        <end position="114"/>
    </location>
</feature>
<dbReference type="EMBL" id="BMDI01000002">
    <property type="protein sequence ID" value="GGI20816.1"/>
    <property type="molecule type" value="Genomic_DNA"/>
</dbReference>
<dbReference type="PANTHER" id="PTHR34821:SF2">
    <property type="entry name" value="INNER MEMBRANE PROTEIN YDCZ"/>
    <property type="match status" value="1"/>
</dbReference>
<dbReference type="Pfam" id="PF04657">
    <property type="entry name" value="DMT_YdcZ"/>
    <property type="match status" value="1"/>
</dbReference>
<keyword evidence="1" id="KW-1133">Transmembrane helix</keyword>
<keyword evidence="1" id="KW-0472">Membrane</keyword>
<evidence type="ECO:0000256" key="1">
    <source>
        <dbReference type="SAM" id="Phobius"/>
    </source>
</evidence>
<name>A0A8J3ARI2_9BURK</name>
<evidence type="ECO:0008006" key="4">
    <source>
        <dbReference type="Google" id="ProtNLM"/>
    </source>
</evidence>
<keyword evidence="3" id="KW-1185">Reference proteome</keyword>
<dbReference type="PANTHER" id="PTHR34821">
    <property type="entry name" value="INNER MEMBRANE PROTEIN YDCZ"/>
    <property type="match status" value="1"/>
</dbReference>
<protein>
    <recommendedName>
        <fullName evidence="4">DMT family transporter</fullName>
    </recommendedName>
</protein>
<reference evidence="3" key="1">
    <citation type="journal article" date="2019" name="Int. J. Syst. Evol. Microbiol.">
        <title>The Global Catalogue of Microorganisms (GCM) 10K type strain sequencing project: providing services to taxonomists for standard genome sequencing and annotation.</title>
        <authorList>
            <consortium name="The Broad Institute Genomics Platform"/>
            <consortium name="The Broad Institute Genome Sequencing Center for Infectious Disease"/>
            <person name="Wu L."/>
            <person name="Ma J."/>
        </authorList>
    </citation>
    <scope>NUCLEOTIDE SEQUENCE [LARGE SCALE GENOMIC DNA]</scope>
    <source>
        <strain evidence="3">CCM 2767</strain>
    </source>
</reference>